<reference evidence="9" key="1">
    <citation type="submission" date="2021-01" db="EMBL/GenBank/DDBJ databases">
        <authorList>
            <person name="Bezrukov I."/>
        </authorList>
    </citation>
    <scope>NUCLEOTIDE SEQUENCE</scope>
</reference>
<dbReference type="PANTHER" id="PTHR12311">
    <property type="entry name" value="ACTIVATOR OF BASAL TRANSCRIPTION 1"/>
    <property type="match status" value="1"/>
</dbReference>
<keyword evidence="6" id="KW-0804">Transcription</keyword>
<evidence type="ECO:0000313" key="10">
    <source>
        <dbReference type="Proteomes" id="UP000682877"/>
    </source>
</evidence>
<keyword evidence="3" id="KW-0694">RNA-binding</keyword>
<accession>A0A8S2AFV9</accession>
<dbReference type="PROSITE" id="PS51005">
    <property type="entry name" value="NAC"/>
    <property type="match status" value="1"/>
</dbReference>
<keyword evidence="7" id="KW-0539">Nucleus</keyword>
<comment type="similarity">
    <text evidence="2">Belongs to the ESF2/ABP1 family.</text>
</comment>
<dbReference type="GO" id="GO:0003723">
    <property type="term" value="F:RNA binding"/>
    <property type="evidence" value="ECO:0007669"/>
    <property type="project" value="UniProtKB-KW"/>
</dbReference>
<dbReference type="CDD" id="cd12263">
    <property type="entry name" value="RRM_ABT1_like"/>
    <property type="match status" value="1"/>
</dbReference>
<dbReference type="FunFam" id="3.30.70.330:FF:000534">
    <property type="entry name" value="Pre-rRNA-processing protein ESF2"/>
    <property type="match status" value="1"/>
</dbReference>
<dbReference type="InterPro" id="IPR039119">
    <property type="entry name" value="ABT1/Esf2"/>
</dbReference>
<dbReference type="InterPro" id="IPR034353">
    <property type="entry name" value="ABT1/ESF2_RRM"/>
</dbReference>
<evidence type="ECO:0000259" key="8">
    <source>
        <dbReference type="PROSITE" id="PS51005"/>
    </source>
</evidence>
<dbReference type="SUPFAM" id="SSF101941">
    <property type="entry name" value="NAC domain"/>
    <property type="match status" value="1"/>
</dbReference>
<protein>
    <recommendedName>
        <fullName evidence="8">NAC domain-containing protein</fullName>
    </recommendedName>
</protein>
<gene>
    <name evidence="9" type="ORF">AARE701A_LOCUS13566</name>
</gene>
<dbReference type="Pfam" id="PF02365">
    <property type="entry name" value="NAM"/>
    <property type="match status" value="1"/>
</dbReference>
<dbReference type="GO" id="GO:0000472">
    <property type="term" value="P:endonucleolytic cleavage to generate mature 5'-end of SSU-rRNA from (SSU-rRNA, 5.8S rRNA, LSU-rRNA)"/>
    <property type="evidence" value="ECO:0007669"/>
    <property type="project" value="TreeGrafter"/>
</dbReference>
<dbReference type="GO" id="GO:0005730">
    <property type="term" value="C:nucleolus"/>
    <property type="evidence" value="ECO:0007669"/>
    <property type="project" value="UniProtKB-SubCell"/>
</dbReference>
<dbReference type="InterPro" id="IPR012677">
    <property type="entry name" value="Nucleotide-bd_a/b_plait_sf"/>
</dbReference>
<dbReference type="GO" id="GO:0003677">
    <property type="term" value="F:DNA binding"/>
    <property type="evidence" value="ECO:0007669"/>
    <property type="project" value="UniProtKB-KW"/>
</dbReference>
<dbReference type="Gene3D" id="2.170.150.80">
    <property type="entry name" value="NAC domain"/>
    <property type="match status" value="1"/>
</dbReference>
<dbReference type="EMBL" id="LR999455">
    <property type="protein sequence ID" value="CAE6076443.1"/>
    <property type="molecule type" value="Genomic_DNA"/>
</dbReference>
<evidence type="ECO:0000256" key="1">
    <source>
        <dbReference type="ARBA" id="ARBA00004604"/>
    </source>
</evidence>
<keyword evidence="5" id="KW-0238">DNA-binding</keyword>
<dbReference type="PANTHER" id="PTHR12311:SF7">
    <property type="entry name" value="ACTIVATOR OF BASAL TRANSCRIPTION 1"/>
    <property type="match status" value="1"/>
</dbReference>
<sequence>MEPTHKALPIGFRFRPTNCEIANYFLKKKALGQPMKSRTVPEECHDIFSRHPRDYPGYPKEEHWYYFCRKRNNQVTSNSPNLWTPIGEETNVLDPKNNDALVGIKRRFTLIAQEKESDNICLSDEEEAPKYNWFMDEISLPQTVADTDWLLKKMQSEESHELTNGITEKVSKETMKSQKADRKKKKLKEKLLKEASKADNRGVCYLSRIPPHMDHVRLRHILAQFGELGRIYLAPEDSEAQVHRKRAGGFRGQRFSEGWVEFAKKSVAKRVADMLNGEQIGGKKKSSVYYDIWNIKYLTKFKWDDLTEEIAYKSAIREQKLNMVLSAAKREKDFYLSKIEKSRAMTEIDARMEKKRKIQEESGSTAEATPVFPPRVIRQFRQKKSIENETSQSKPGLSTDFLASVFGGS</sequence>
<evidence type="ECO:0000256" key="4">
    <source>
        <dbReference type="ARBA" id="ARBA00023015"/>
    </source>
</evidence>
<keyword evidence="4" id="KW-0805">Transcription regulation</keyword>
<dbReference type="GO" id="GO:0000480">
    <property type="term" value="P:endonucleolytic cleavage in 5'-ETS of tricistronic rRNA transcript (SSU-rRNA, 5.8S rRNA, LSU-rRNA)"/>
    <property type="evidence" value="ECO:0007669"/>
    <property type="project" value="TreeGrafter"/>
</dbReference>
<dbReference type="GO" id="GO:0000447">
    <property type="term" value="P:endonucleolytic cleavage in ITS1 to separate SSU-rRNA from 5.8S rRNA and LSU-rRNA from tricistronic rRNA transcript (SSU-rRNA, 5.8S rRNA, LSU-rRNA)"/>
    <property type="evidence" value="ECO:0007669"/>
    <property type="project" value="TreeGrafter"/>
</dbReference>
<dbReference type="Proteomes" id="UP000682877">
    <property type="component" value="Chromosome 5"/>
</dbReference>
<comment type="subcellular location">
    <subcellularLocation>
        <location evidence="1">Nucleus</location>
        <location evidence="1">Nucleolus</location>
    </subcellularLocation>
</comment>
<evidence type="ECO:0000256" key="7">
    <source>
        <dbReference type="ARBA" id="ARBA00023242"/>
    </source>
</evidence>
<proteinExistence type="inferred from homology"/>
<evidence type="ECO:0000256" key="3">
    <source>
        <dbReference type="ARBA" id="ARBA00022884"/>
    </source>
</evidence>
<evidence type="ECO:0000313" key="9">
    <source>
        <dbReference type="EMBL" id="CAE6076443.1"/>
    </source>
</evidence>
<dbReference type="AlphaFoldDB" id="A0A8S2AFV9"/>
<evidence type="ECO:0000256" key="6">
    <source>
        <dbReference type="ARBA" id="ARBA00023163"/>
    </source>
</evidence>
<keyword evidence="10" id="KW-1185">Reference proteome</keyword>
<dbReference type="SUPFAM" id="SSF54928">
    <property type="entry name" value="RNA-binding domain, RBD"/>
    <property type="match status" value="1"/>
</dbReference>
<evidence type="ECO:0000256" key="2">
    <source>
        <dbReference type="ARBA" id="ARBA00005819"/>
    </source>
</evidence>
<evidence type="ECO:0000256" key="5">
    <source>
        <dbReference type="ARBA" id="ARBA00023125"/>
    </source>
</evidence>
<name>A0A8S2AFV9_ARAAE</name>
<dbReference type="InterPro" id="IPR036093">
    <property type="entry name" value="NAC_dom_sf"/>
</dbReference>
<dbReference type="InterPro" id="IPR035979">
    <property type="entry name" value="RBD_domain_sf"/>
</dbReference>
<dbReference type="InterPro" id="IPR003441">
    <property type="entry name" value="NAC-dom"/>
</dbReference>
<dbReference type="GO" id="GO:0034462">
    <property type="term" value="P:small-subunit processome assembly"/>
    <property type="evidence" value="ECO:0007669"/>
    <property type="project" value="TreeGrafter"/>
</dbReference>
<dbReference type="Gene3D" id="3.30.70.330">
    <property type="match status" value="1"/>
</dbReference>
<dbReference type="GO" id="GO:0006355">
    <property type="term" value="P:regulation of DNA-templated transcription"/>
    <property type="evidence" value="ECO:0007669"/>
    <property type="project" value="InterPro"/>
</dbReference>
<feature type="domain" description="NAC" evidence="8">
    <location>
        <begin position="8"/>
        <end position="157"/>
    </location>
</feature>
<organism evidence="9 10">
    <name type="scientific">Arabidopsis arenosa</name>
    <name type="common">Sand rock-cress</name>
    <name type="synonym">Cardaminopsis arenosa</name>
    <dbReference type="NCBI Taxonomy" id="38785"/>
    <lineage>
        <taxon>Eukaryota</taxon>
        <taxon>Viridiplantae</taxon>
        <taxon>Streptophyta</taxon>
        <taxon>Embryophyta</taxon>
        <taxon>Tracheophyta</taxon>
        <taxon>Spermatophyta</taxon>
        <taxon>Magnoliopsida</taxon>
        <taxon>eudicotyledons</taxon>
        <taxon>Gunneridae</taxon>
        <taxon>Pentapetalae</taxon>
        <taxon>rosids</taxon>
        <taxon>malvids</taxon>
        <taxon>Brassicales</taxon>
        <taxon>Brassicaceae</taxon>
        <taxon>Camelineae</taxon>
        <taxon>Arabidopsis</taxon>
    </lineage>
</organism>